<organism evidence="2 3">
    <name type="scientific">Xenoophorus captivus</name>
    <dbReference type="NCBI Taxonomy" id="1517983"/>
    <lineage>
        <taxon>Eukaryota</taxon>
        <taxon>Metazoa</taxon>
        <taxon>Chordata</taxon>
        <taxon>Craniata</taxon>
        <taxon>Vertebrata</taxon>
        <taxon>Euteleostomi</taxon>
        <taxon>Actinopterygii</taxon>
        <taxon>Neopterygii</taxon>
        <taxon>Teleostei</taxon>
        <taxon>Neoteleostei</taxon>
        <taxon>Acanthomorphata</taxon>
        <taxon>Ovalentaria</taxon>
        <taxon>Atherinomorphae</taxon>
        <taxon>Cyprinodontiformes</taxon>
        <taxon>Goodeidae</taxon>
        <taxon>Xenoophorus</taxon>
    </lineage>
</organism>
<evidence type="ECO:0000313" key="3">
    <source>
        <dbReference type="Proteomes" id="UP001434883"/>
    </source>
</evidence>
<dbReference type="EMBL" id="JAHRIN010076057">
    <property type="protein sequence ID" value="MEQ2217712.1"/>
    <property type="molecule type" value="Genomic_DNA"/>
</dbReference>
<protein>
    <submittedName>
        <fullName evidence="2">Uncharacterized protein</fullName>
    </submittedName>
</protein>
<reference evidence="2 3" key="1">
    <citation type="submission" date="2021-06" db="EMBL/GenBank/DDBJ databases">
        <authorList>
            <person name="Palmer J.M."/>
        </authorList>
    </citation>
    <scope>NUCLEOTIDE SEQUENCE [LARGE SCALE GENOMIC DNA]</scope>
    <source>
        <strain evidence="2 3">XC_2019</strain>
        <tissue evidence="2">Muscle</tissue>
    </source>
</reference>
<keyword evidence="3" id="KW-1185">Reference proteome</keyword>
<feature type="non-terminal residue" evidence="2">
    <location>
        <position position="1"/>
    </location>
</feature>
<evidence type="ECO:0000313" key="2">
    <source>
        <dbReference type="EMBL" id="MEQ2217712.1"/>
    </source>
</evidence>
<dbReference type="Proteomes" id="UP001434883">
    <property type="component" value="Unassembled WGS sequence"/>
</dbReference>
<sequence>LVQLSAGPAGFLETDGVADRTPDGPETTIRRHGMGQEDRLTNKPSKTSFNGELGSSTNPLHEIRFWCK</sequence>
<name>A0ABV0SAX0_9TELE</name>
<feature type="region of interest" description="Disordered" evidence="1">
    <location>
        <begin position="1"/>
        <end position="55"/>
    </location>
</feature>
<evidence type="ECO:0000256" key="1">
    <source>
        <dbReference type="SAM" id="MobiDB-lite"/>
    </source>
</evidence>
<proteinExistence type="predicted"/>
<gene>
    <name evidence="2" type="ORF">XENOCAPTIV_020301</name>
</gene>
<accession>A0ABV0SAX0</accession>
<feature type="compositionally biased region" description="Polar residues" evidence="1">
    <location>
        <begin position="42"/>
        <end position="55"/>
    </location>
</feature>
<comment type="caution">
    <text evidence="2">The sequence shown here is derived from an EMBL/GenBank/DDBJ whole genome shotgun (WGS) entry which is preliminary data.</text>
</comment>